<dbReference type="InParanoid" id="B9SEE9"/>
<proteinExistence type="predicted"/>
<dbReference type="KEGG" id="rcu:8259403"/>
<dbReference type="Pfam" id="PF14368">
    <property type="entry name" value="LTP_2"/>
    <property type="match status" value="1"/>
</dbReference>
<reference evidence="4" key="1">
    <citation type="journal article" date="2010" name="Nat. Biotechnol.">
        <title>Draft genome sequence of the oilseed species Ricinus communis.</title>
        <authorList>
            <person name="Chan A.P."/>
            <person name="Crabtree J."/>
            <person name="Zhao Q."/>
            <person name="Lorenzi H."/>
            <person name="Orvis J."/>
            <person name="Puiu D."/>
            <person name="Melake-Berhan A."/>
            <person name="Jones K.M."/>
            <person name="Redman J."/>
            <person name="Chen G."/>
            <person name="Cahoon E.B."/>
            <person name="Gedil M."/>
            <person name="Stanke M."/>
            <person name="Haas B.J."/>
            <person name="Wortman J.R."/>
            <person name="Fraser-Liggett C.M."/>
            <person name="Ravel J."/>
            <person name="Rabinowicz P.D."/>
        </authorList>
    </citation>
    <scope>NUCLEOTIDE SEQUENCE [LARGE SCALE GENOMIC DNA]</scope>
    <source>
        <strain evidence="4">cv. Hale</strain>
    </source>
</reference>
<dbReference type="InterPro" id="IPR016140">
    <property type="entry name" value="Bifunc_inhib/LTP/seed_store"/>
</dbReference>
<protein>
    <recommendedName>
        <fullName evidence="2">Bifunctional inhibitor/plant lipid transfer protein/seed storage helical domain-containing protein</fullName>
    </recommendedName>
</protein>
<evidence type="ECO:0000259" key="2">
    <source>
        <dbReference type="Pfam" id="PF14368"/>
    </source>
</evidence>
<sequence length="112" mass="11889">MARMGGGSLLMSIVLVAVMVDEARMVQGAGLSPSQCKQEQTLGVNACRDILLGKAPSPACCGRVRVSHVECICPAITPKLASLINVKQAIKLLQDCGRKVPRHFKCGSLNFP</sequence>
<dbReference type="PANTHER" id="PTHR33286:SF28">
    <property type="entry name" value="BIFUNCTIONAL INHIBITOR_PLANT LIPID TRANSFER PROTEIN_SEED STORAGE HELICAL DOMAIN-CONTAINING PROTEIN"/>
    <property type="match status" value="1"/>
</dbReference>
<dbReference type="OrthoDB" id="1885440at2759"/>
<keyword evidence="4" id="KW-1185">Reference proteome</keyword>
<feature type="chain" id="PRO_5002891776" description="Bifunctional inhibitor/plant lipid transfer protein/seed storage helical domain-containing protein" evidence="1">
    <location>
        <begin position="26"/>
        <end position="112"/>
    </location>
</feature>
<dbReference type="SUPFAM" id="SSF47699">
    <property type="entry name" value="Bifunctional inhibitor/lipid-transfer protein/seed storage 2S albumin"/>
    <property type="match status" value="1"/>
</dbReference>
<dbReference type="eggNOG" id="ENOG502S5IZ">
    <property type="taxonomic scope" value="Eukaryota"/>
</dbReference>
<feature type="signal peptide" evidence="1">
    <location>
        <begin position="1"/>
        <end position="25"/>
    </location>
</feature>
<organism evidence="3 4">
    <name type="scientific">Ricinus communis</name>
    <name type="common">Castor bean</name>
    <dbReference type="NCBI Taxonomy" id="3988"/>
    <lineage>
        <taxon>Eukaryota</taxon>
        <taxon>Viridiplantae</taxon>
        <taxon>Streptophyta</taxon>
        <taxon>Embryophyta</taxon>
        <taxon>Tracheophyta</taxon>
        <taxon>Spermatophyta</taxon>
        <taxon>Magnoliopsida</taxon>
        <taxon>eudicotyledons</taxon>
        <taxon>Gunneridae</taxon>
        <taxon>Pentapetalae</taxon>
        <taxon>rosids</taxon>
        <taxon>fabids</taxon>
        <taxon>Malpighiales</taxon>
        <taxon>Euphorbiaceae</taxon>
        <taxon>Acalyphoideae</taxon>
        <taxon>Acalypheae</taxon>
        <taxon>Ricinus</taxon>
    </lineage>
</organism>
<gene>
    <name evidence="3" type="ORF">RCOM_0703700</name>
</gene>
<dbReference type="Proteomes" id="UP000008311">
    <property type="component" value="Unassembled WGS sequence"/>
</dbReference>
<feature type="domain" description="Bifunctional inhibitor/plant lipid transfer protein/seed storage helical" evidence="2">
    <location>
        <begin position="16"/>
        <end position="106"/>
    </location>
</feature>
<accession>B9SEE9</accession>
<evidence type="ECO:0000256" key="1">
    <source>
        <dbReference type="SAM" id="SignalP"/>
    </source>
</evidence>
<dbReference type="InterPro" id="IPR036312">
    <property type="entry name" value="Bifun_inhib/LTP/seed_sf"/>
</dbReference>
<keyword evidence="1" id="KW-0732">Signal</keyword>
<evidence type="ECO:0000313" key="3">
    <source>
        <dbReference type="EMBL" id="EEF37979.1"/>
    </source>
</evidence>
<name>B9SEE9_RICCO</name>
<dbReference type="EMBL" id="EQ973936">
    <property type="protein sequence ID" value="EEF37979.1"/>
    <property type="molecule type" value="Genomic_DNA"/>
</dbReference>
<dbReference type="AlphaFoldDB" id="B9SEE9"/>
<dbReference type="Gene3D" id="1.10.110.10">
    <property type="entry name" value="Plant lipid-transfer and hydrophobic proteins"/>
    <property type="match status" value="1"/>
</dbReference>
<evidence type="ECO:0000313" key="4">
    <source>
        <dbReference type="Proteomes" id="UP000008311"/>
    </source>
</evidence>
<dbReference type="PANTHER" id="PTHR33286">
    <property type="entry name" value="BIFUNCTIONAL INHIBITOR/LIPID-TRANSFER PROTEIN/SEED STORAGE 2S ALBUMIN SUPERFAMILY PROTEIN"/>
    <property type="match status" value="1"/>
</dbReference>